<dbReference type="SUPFAM" id="SSF57938">
    <property type="entry name" value="DnaJ/Hsp40 cysteine-rich domain"/>
    <property type="match status" value="1"/>
</dbReference>
<sequence length="241" mass="27777">MSKSIELLVKLHNPKCVSVETVGRGGAALLYQDQIICAFAKAESEYMFGYHLLMCKYRQDPFSREFVNSYIESWCEDRGFPEHSSEAMKCVVDMVCDLPLPSQIKHIKALRKRYLRSQYAYLPTIEKVNKIAEENGLSINGAEARQLRVREINELRKSNTCPRCRGTGVVGRVQKRECPECRGKGQLRANIYHLMKSIDCTEAYFKRYLNALVVDFERHCYEDMSGAESVIKQRLNKEISD</sequence>
<organism evidence="1">
    <name type="scientific">Haemophilus influenzae</name>
    <dbReference type="NCBI Taxonomy" id="727"/>
    <lineage>
        <taxon>Bacteria</taxon>
        <taxon>Pseudomonadati</taxon>
        <taxon>Pseudomonadota</taxon>
        <taxon>Gammaproteobacteria</taxon>
        <taxon>Pasteurellales</taxon>
        <taxon>Pasteurellaceae</taxon>
        <taxon>Haemophilus</taxon>
    </lineage>
</organism>
<dbReference type="EMBL" id="MZHU01000056">
    <property type="protein sequence ID" value="PRK64417.1"/>
    <property type="molecule type" value="Genomic_DNA"/>
</dbReference>
<reference evidence="1" key="1">
    <citation type="submission" date="2017-02" db="EMBL/GenBank/DDBJ databases">
        <title>Haemophilus influenzae in COPD genome sequencing project.</title>
        <authorList>
            <person name="Murphy T.F."/>
            <person name="Kong Y."/>
            <person name="Nadendla S."/>
            <person name="Tettelin H."/>
            <person name="Pettigrew M."/>
        </authorList>
    </citation>
    <scope>NUCLEOTIDE SEQUENCE [LARGE SCALE GENOMIC DNA]</scope>
    <source>
        <strain evidence="1">84P15H4</strain>
    </source>
</reference>
<dbReference type="RefSeq" id="WP_005672811.1">
    <property type="nucleotide sequence ID" value="NZ_CP135758.1"/>
</dbReference>
<comment type="caution">
    <text evidence="1">The sequence shown here is derived from an EMBL/GenBank/DDBJ whole genome shotgun (WGS) entry which is preliminary data.</text>
</comment>
<dbReference type="InterPro" id="IPR036410">
    <property type="entry name" value="HSP_DnaJ_Cys-rich_dom_sf"/>
</dbReference>
<accession>A0A2S9S091</accession>
<name>A0A2S9S091_HAEIF</name>
<dbReference type="Gene3D" id="6.20.20.10">
    <property type="match status" value="1"/>
</dbReference>
<protein>
    <submittedName>
        <fullName evidence="1">Chaperone protein DnaJ</fullName>
    </submittedName>
</protein>
<proteinExistence type="predicted"/>
<gene>
    <name evidence="1" type="primary">dnaJ_2</name>
    <name evidence="1" type="ORF">BV163_01403</name>
</gene>
<evidence type="ECO:0000313" key="1">
    <source>
        <dbReference type="EMBL" id="PRK64417.1"/>
    </source>
</evidence>
<dbReference type="AlphaFoldDB" id="A0A2S9S091"/>